<dbReference type="PANTHER" id="PTHR32305:SF15">
    <property type="entry name" value="PROTEIN RHSA-RELATED"/>
    <property type="match status" value="1"/>
</dbReference>
<sequence length="803" mass="87971">MNSAAITLGRQTFDGLGRQRSVEVAGRTTRYHYRPGQLPPSANTLADGRRVEFAYEPQLNNALLRTTIEGGSTEQLAYHPRLAQPVEAQGSLGTQRWSFSPSGRPIQETWAIEGVEHSSRWQASLGGKPLKMVDANASEHLRQYDAFGRLSKVTVGAVETAIEYDALSRTNRITTQCQHTGSLARHFTYDAMGREATCTFTRTDSDGIRVFTQTLGYDAFDQLIHRSWNDDQETVEERFAYDSRGRLVHYLADAAAAPRDPFGNAIVEQRFVFNALDGYRQVISTFSDGSADTASFSYAAHDPCQVVAIEHTHPSWPARIELTYDAHGRLIADSLGRTLAWDAHDRLQRVEYAGKTCEYRYTPDGQLRDRVIDGVLNRSFFSGSQLTHERQGARTLEIIGDGGDLFALNKVTEGVRQTTLLGCDSQGSVRIVAGERTCRMVYLPHGAEPDNDQQQPFGFAGERREPLTGWYIAAGYRPYDPLLMCFLAPDSESPFGKGGINAYAYCGGDPVNRIDPDGHSWQTWAVAGVGLALAAIATAVSLGAASGAIAAGGLLTASGALSVTTAALNLLSLGTGVAAMALEAQNKNDKAASILGWISLGSGVTSLLTGIGGTRVGLHSLSPRKAISMLRGSGRIRRGDTVPTQAYKLAYESELLYWREVVWHKNLWGMGIRSFETHCSRVGRMMNAQGIWDDPTRVALKEIAPRLADMPADTPIVLLACLGGKTGAAQKVANALQRPVIGYDQEIFLVSAERMRTIVLDRCNTTLPQQQISLWRRLRGEKSPFEIDFRNFEIAASRVYVPR</sequence>
<protein>
    <recommendedName>
        <fullName evidence="4">RHS repeat-associated core domain-containing protein</fullName>
    </recommendedName>
</protein>
<dbReference type="InterPro" id="IPR050708">
    <property type="entry name" value="T6SS_VgrG/RHS"/>
</dbReference>
<feature type="transmembrane region" description="Helical" evidence="1">
    <location>
        <begin position="594"/>
        <end position="618"/>
    </location>
</feature>
<keyword evidence="1" id="KW-0812">Transmembrane</keyword>
<dbReference type="PANTHER" id="PTHR32305">
    <property type="match status" value="1"/>
</dbReference>
<dbReference type="RefSeq" id="WP_217866853.1">
    <property type="nucleotide sequence ID" value="NZ_CP077077.1"/>
</dbReference>
<keyword evidence="1" id="KW-1133">Transmembrane helix</keyword>
<reference evidence="2 3" key="1">
    <citation type="journal article" date="2021" name="Microorganisms">
        <title>The Ever-Expanding Pseudomonas Genus: Description of 43 New Species and Partition of the Pseudomonas putida Group.</title>
        <authorList>
            <person name="Girard L."/>
            <person name="Lood C."/>
            <person name="Hofte M."/>
            <person name="Vandamme P."/>
            <person name="Rokni-Zadeh H."/>
            <person name="van Noort V."/>
            <person name="Lavigne R."/>
            <person name="De Mot R."/>
        </authorList>
    </citation>
    <scope>NUCLEOTIDE SEQUENCE [LARGE SCALE GENOMIC DNA]</scope>
    <source>
        <strain evidence="2 3">COW77</strain>
    </source>
</reference>
<dbReference type="EMBL" id="CP077077">
    <property type="protein sequence ID" value="QXH55460.1"/>
    <property type="molecule type" value="Genomic_DNA"/>
</dbReference>
<dbReference type="NCBIfam" id="TIGR03696">
    <property type="entry name" value="Rhs_assc_core"/>
    <property type="match status" value="1"/>
</dbReference>
<evidence type="ECO:0000313" key="2">
    <source>
        <dbReference type="EMBL" id="QXH55460.1"/>
    </source>
</evidence>
<accession>A0ABX8NGF8</accession>
<feature type="transmembrane region" description="Helical" evidence="1">
    <location>
        <begin position="554"/>
        <end position="582"/>
    </location>
</feature>
<proteinExistence type="predicted"/>
<gene>
    <name evidence="2" type="ORF">KSS90_19295</name>
</gene>
<evidence type="ECO:0008006" key="4">
    <source>
        <dbReference type="Google" id="ProtNLM"/>
    </source>
</evidence>
<evidence type="ECO:0000313" key="3">
    <source>
        <dbReference type="Proteomes" id="UP000824010"/>
    </source>
</evidence>
<keyword evidence="1" id="KW-0472">Membrane</keyword>
<name>A0ABX8NGF8_9PSED</name>
<dbReference type="InterPro" id="IPR022385">
    <property type="entry name" value="Rhs_assc_core"/>
</dbReference>
<evidence type="ECO:0000256" key="1">
    <source>
        <dbReference type="SAM" id="Phobius"/>
    </source>
</evidence>
<organism evidence="2 3">
    <name type="scientific">Pseudomonas maumuensis</name>
    <dbReference type="NCBI Taxonomy" id="2842354"/>
    <lineage>
        <taxon>Bacteria</taxon>
        <taxon>Pseudomonadati</taxon>
        <taxon>Pseudomonadota</taxon>
        <taxon>Gammaproteobacteria</taxon>
        <taxon>Pseudomonadales</taxon>
        <taxon>Pseudomonadaceae</taxon>
        <taxon>Pseudomonas</taxon>
    </lineage>
</organism>
<keyword evidence="3" id="KW-1185">Reference proteome</keyword>
<dbReference type="Proteomes" id="UP000824010">
    <property type="component" value="Chromosome"/>
</dbReference>